<name>A0ACC2PHT7_9HYME</name>
<dbReference type="Proteomes" id="UP001239111">
    <property type="component" value="Chromosome 1"/>
</dbReference>
<protein>
    <submittedName>
        <fullName evidence="1">Uncharacterized protein</fullName>
    </submittedName>
</protein>
<evidence type="ECO:0000313" key="2">
    <source>
        <dbReference type="Proteomes" id="UP001239111"/>
    </source>
</evidence>
<evidence type="ECO:0000313" key="1">
    <source>
        <dbReference type="EMBL" id="KAJ8683027.1"/>
    </source>
</evidence>
<organism evidence="1 2">
    <name type="scientific">Eretmocerus hayati</name>
    <dbReference type="NCBI Taxonomy" id="131215"/>
    <lineage>
        <taxon>Eukaryota</taxon>
        <taxon>Metazoa</taxon>
        <taxon>Ecdysozoa</taxon>
        <taxon>Arthropoda</taxon>
        <taxon>Hexapoda</taxon>
        <taxon>Insecta</taxon>
        <taxon>Pterygota</taxon>
        <taxon>Neoptera</taxon>
        <taxon>Endopterygota</taxon>
        <taxon>Hymenoptera</taxon>
        <taxon>Apocrita</taxon>
        <taxon>Proctotrupomorpha</taxon>
        <taxon>Chalcidoidea</taxon>
        <taxon>Aphelinidae</taxon>
        <taxon>Aphelininae</taxon>
        <taxon>Eretmocerus</taxon>
    </lineage>
</organism>
<comment type="caution">
    <text evidence="1">The sequence shown here is derived from an EMBL/GenBank/DDBJ whole genome shotgun (WGS) entry which is preliminary data.</text>
</comment>
<gene>
    <name evidence="1" type="ORF">QAD02_018819</name>
</gene>
<accession>A0ACC2PHT7</accession>
<reference evidence="1" key="1">
    <citation type="submission" date="2023-04" db="EMBL/GenBank/DDBJ databases">
        <title>A chromosome-level genome assembly of the parasitoid wasp Eretmocerus hayati.</title>
        <authorList>
            <person name="Zhong Y."/>
            <person name="Liu S."/>
            <person name="Liu Y."/>
        </authorList>
    </citation>
    <scope>NUCLEOTIDE SEQUENCE</scope>
    <source>
        <strain evidence="1">ZJU_SS_LIU_2023</strain>
    </source>
</reference>
<sequence length="168" mass="19380">MAQSTAEIDAEIKALYDKIKNVDKAPNMSVEELVKFTKDSINHLIQTDPYLHGLPLDPTIEEVRAQKALTLGQAIVIYLDRGPFPTLSIVVPSKDATVMDLKRAVKRQTNLALQRENIKKKISWKHVWKRHYLSFDGVKLTDDNDKIHEYGIRNKATIKYVKKRREKK</sequence>
<keyword evidence="2" id="KW-1185">Reference proteome</keyword>
<dbReference type="EMBL" id="CM056741">
    <property type="protein sequence ID" value="KAJ8683027.1"/>
    <property type="molecule type" value="Genomic_DNA"/>
</dbReference>
<proteinExistence type="predicted"/>